<sequence length="102" mass="10871">MEVIRVLVEEPSEGNVRNGLASMRSGMARVVEVGAMEMDDSVRKMADHFSKMLEDGFLASTSVVVDEIELSLAVTASGGVELLGKFSAGTQAGLKLKLKRKG</sequence>
<evidence type="ECO:0000259" key="1">
    <source>
        <dbReference type="Pfam" id="PF24393"/>
    </source>
</evidence>
<organism evidence="2 3">
    <name type="scientific">Stenotrophomonas maltophilia</name>
    <name type="common">Pseudomonas maltophilia</name>
    <name type="synonym">Xanthomonas maltophilia</name>
    <dbReference type="NCBI Taxonomy" id="40324"/>
    <lineage>
        <taxon>Bacteria</taxon>
        <taxon>Pseudomonadati</taxon>
        <taxon>Pseudomonadota</taxon>
        <taxon>Gammaproteobacteria</taxon>
        <taxon>Lysobacterales</taxon>
        <taxon>Lysobacteraceae</taxon>
        <taxon>Stenotrophomonas</taxon>
        <taxon>Stenotrophomonas maltophilia group</taxon>
    </lineage>
</organism>
<comment type="caution">
    <text evidence="2">The sequence shown here is derived from an EMBL/GenBank/DDBJ whole genome shotgun (WGS) entry which is preliminary data.</text>
</comment>
<evidence type="ECO:0000313" key="3">
    <source>
        <dbReference type="Proteomes" id="UP000271705"/>
    </source>
</evidence>
<protein>
    <recommendedName>
        <fullName evidence="1">Pepco domain-containing protein</fullName>
    </recommendedName>
</protein>
<accession>A0A3S0HWF3</accession>
<dbReference type="Proteomes" id="UP000271705">
    <property type="component" value="Unassembled WGS sequence"/>
</dbReference>
<feature type="domain" description="Pepco" evidence="1">
    <location>
        <begin position="21"/>
        <end position="100"/>
    </location>
</feature>
<dbReference type="InterPro" id="IPR056947">
    <property type="entry name" value="Pepco_dom"/>
</dbReference>
<dbReference type="RefSeq" id="WP_126929064.1">
    <property type="nucleotide sequence ID" value="NZ_RXLZ01000026.1"/>
</dbReference>
<dbReference type="EMBL" id="RXLZ01000026">
    <property type="protein sequence ID" value="RTQ89228.1"/>
    <property type="molecule type" value="Genomic_DNA"/>
</dbReference>
<evidence type="ECO:0000313" key="2">
    <source>
        <dbReference type="EMBL" id="RTQ89228.1"/>
    </source>
</evidence>
<name>A0A3S0HWF3_STEMA</name>
<proteinExistence type="predicted"/>
<gene>
    <name evidence="2" type="ORF">EKL94_10580</name>
</gene>
<reference evidence="2 3" key="1">
    <citation type="submission" date="2018-12" db="EMBL/GenBank/DDBJ databases">
        <authorList>
            <person name="Kartti S."/>
            <person name="Manni A."/>
            <person name="Chemao El Fihri M.W."/>
            <person name="Laamarti M."/>
            <person name="Temsamani L."/>
            <person name="El Jamali J.E."/>
            <person name="Ouadghiri M."/>
            <person name="Ibrahimi A."/>
            <person name="Filati-Maltouf A."/>
        </authorList>
    </citation>
    <scope>NUCLEOTIDE SEQUENCE [LARGE SCALE GENOMIC DNA]</scope>
    <source>
        <strain evidence="2 3">MDMC339</strain>
    </source>
</reference>
<dbReference type="AlphaFoldDB" id="A0A3S0HWF3"/>
<dbReference type="Pfam" id="PF24393">
    <property type="entry name" value="Pepco"/>
    <property type="match status" value="1"/>
</dbReference>